<sequence>MECRLRIEIVTPLFMGGSNPREQPELRAASFRGALRFWLRALLGSVLGNKPAEIFKHESEVFGSTDHASPVVVRLQARQKLKWDEYNPLLHKPDHEVKFSFKGFVPNQSFEIHLLGRNQKALEQAKKALQLLCYLGGLGRRSRRGFGSLQIIDGELALTAKDINELANALKQKLDSILPSSFVTLSDVPRFPILHEKWAQIKVCSQEFSSWKEAIKFVMEKAHKHKNPALGFANPRQASPVHVHVTKLLTNKYVLVLTTMLSELNPQLSDDADRQKLVDFLNSFESEVVFGFKEVSEKWIGGSER</sequence>
<dbReference type="AlphaFoldDB" id="A0A7C3YC50"/>
<protein>
    <submittedName>
        <fullName evidence="3">Type III-B CRISPR module RAMP protein Cmr1</fullName>
    </submittedName>
</protein>
<evidence type="ECO:0000256" key="1">
    <source>
        <dbReference type="ARBA" id="ARBA00023118"/>
    </source>
</evidence>
<dbReference type="GO" id="GO:0051607">
    <property type="term" value="P:defense response to virus"/>
    <property type="evidence" value="ECO:0007669"/>
    <property type="project" value="UniProtKB-KW"/>
</dbReference>
<dbReference type="Pfam" id="PF03787">
    <property type="entry name" value="RAMPs"/>
    <property type="match status" value="1"/>
</dbReference>
<evidence type="ECO:0000313" key="3">
    <source>
        <dbReference type="EMBL" id="HGE66057.1"/>
    </source>
</evidence>
<dbReference type="EMBL" id="DTPI01000021">
    <property type="protein sequence ID" value="HGE66057.1"/>
    <property type="molecule type" value="Genomic_DNA"/>
</dbReference>
<proteinExistence type="predicted"/>
<gene>
    <name evidence="3" type="primary">cmr1</name>
    <name evidence="3" type="ORF">ENX77_02855</name>
</gene>
<reference evidence="3" key="1">
    <citation type="journal article" date="2020" name="mSystems">
        <title>Genome- and Community-Level Interaction Insights into Carbon Utilization and Element Cycling Functions of Hydrothermarchaeota in Hydrothermal Sediment.</title>
        <authorList>
            <person name="Zhou Z."/>
            <person name="Liu Y."/>
            <person name="Xu W."/>
            <person name="Pan J."/>
            <person name="Luo Z.H."/>
            <person name="Li M."/>
        </authorList>
    </citation>
    <scope>NUCLEOTIDE SEQUENCE [LARGE SCALE GENOMIC DNA]</scope>
    <source>
        <strain evidence="3">SpSt-97</strain>
    </source>
</reference>
<feature type="domain" description="CRISPR type III-associated protein" evidence="2">
    <location>
        <begin position="7"/>
        <end position="149"/>
    </location>
</feature>
<comment type="caution">
    <text evidence="3">The sequence shown here is derived from an EMBL/GenBank/DDBJ whole genome shotgun (WGS) entry which is preliminary data.</text>
</comment>
<name>A0A7C3YC50_9EURY</name>
<keyword evidence="1" id="KW-0051">Antiviral defense</keyword>
<organism evidence="3">
    <name type="scientific">Geoglobus ahangari</name>
    <dbReference type="NCBI Taxonomy" id="113653"/>
    <lineage>
        <taxon>Archaea</taxon>
        <taxon>Methanobacteriati</taxon>
        <taxon>Methanobacteriota</taxon>
        <taxon>Archaeoglobi</taxon>
        <taxon>Archaeoglobales</taxon>
        <taxon>Archaeoglobaceae</taxon>
        <taxon>Geoglobus</taxon>
    </lineage>
</organism>
<dbReference type="InterPro" id="IPR007522">
    <property type="entry name" value="CRISPR-assoc_prot_TM1795"/>
</dbReference>
<accession>A0A7C3YC50</accession>
<dbReference type="InterPro" id="IPR005537">
    <property type="entry name" value="RAMP_III_fam"/>
</dbReference>
<evidence type="ECO:0000259" key="2">
    <source>
        <dbReference type="Pfam" id="PF03787"/>
    </source>
</evidence>
<dbReference type="NCBIfam" id="TIGR01894">
    <property type="entry name" value="cas_TM1795_cmr1"/>
    <property type="match status" value="1"/>
</dbReference>